<keyword evidence="2" id="KW-1185">Reference proteome</keyword>
<proteinExistence type="predicted"/>
<dbReference type="Proteomes" id="UP001374584">
    <property type="component" value="Unassembled WGS sequence"/>
</dbReference>
<protein>
    <submittedName>
        <fullName evidence="1">Uncharacterized protein</fullName>
    </submittedName>
</protein>
<organism evidence="1 2">
    <name type="scientific">Phaseolus coccineus</name>
    <name type="common">Scarlet runner bean</name>
    <name type="synonym">Phaseolus multiflorus</name>
    <dbReference type="NCBI Taxonomy" id="3886"/>
    <lineage>
        <taxon>Eukaryota</taxon>
        <taxon>Viridiplantae</taxon>
        <taxon>Streptophyta</taxon>
        <taxon>Embryophyta</taxon>
        <taxon>Tracheophyta</taxon>
        <taxon>Spermatophyta</taxon>
        <taxon>Magnoliopsida</taxon>
        <taxon>eudicotyledons</taxon>
        <taxon>Gunneridae</taxon>
        <taxon>Pentapetalae</taxon>
        <taxon>rosids</taxon>
        <taxon>fabids</taxon>
        <taxon>Fabales</taxon>
        <taxon>Fabaceae</taxon>
        <taxon>Papilionoideae</taxon>
        <taxon>50 kb inversion clade</taxon>
        <taxon>NPAAA clade</taxon>
        <taxon>indigoferoid/millettioid clade</taxon>
        <taxon>Phaseoleae</taxon>
        <taxon>Phaseolus</taxon>
    </lineage>
</organism>
<evidence type="ECO:0000313" key="2">
    <source>
        <dbReference type="Proteomes" id="UP001374584"/>
    </source>
</evidence>
<gene>
    <name evidence="1" type="ORF">VNO80_08004</name>
</gene>
<name>A0AAN9NRK2_PHACN</name>
<dbReference type="AlphaFoldDB" id="A0AAN9NRK2"/>
<comment type="caution">
    <text evidence="1">The sequence shown here is derived from an EMBL/GenBank/DDBJ whole genome shotgun (WGS) entry which is preliminary data.</text>
</comment>
<sequence>MGVRNERGRRKGIRRGSVTASLFFCVRGTEWAVVIRYGMGLGKERVALCVNHFVGYLLLLCPYQHNHVLSL</sequence>
<accession>A0AAN9NRK2</accession>
<dbReference type="EMBL" id="JAYMYR010000003">
    <property type="protein sequence ID" value="KAK7374573.1"/>
    <property type="molecule type" value="Genomic_DNA"/>
</dbReference>
<reference evidence="1 2" key="1">
    <citation type="submission" date="2024-01" db="EMBL/GenBank/DDBJ databases">
        <title>The genomes of 5 underutilized Papilionoideae crops provide insights into root nodulation and disease resistanc.</title>
        <authorList>
            <person name="Jiang F."/>
        </authorList>
    </citation>
    <scope>NUCLEOTIDE SEQUENCE [LARGE SCALE GENOMIC DNA]</scope>
    <source>
        <strain evidence="1">JINMINGXINNONG_FW02</strain>
        <tissue evidence="1">Leaves</tissue>
    </source>
</reference>
<evidence type="ECO:0000313" key="1">
    <source>
        <dbReference type="EMBL" id="KAK7374573.1"/>
    </source>
</evidence>